<evidence type="ECO:0000256" key="4">
    <source>
        <dbReference type="ARBA" id="ARBA00022989"/>
    </source>
</evidence>
<dbReference type="Proteomes" id="UP000612349">
    <property type="component" value="Unassembled WGS sequence"/>
</dbReference>
<evidence type="ECO:0008006" key="9">
    <source>
        <dbReference type="Google" id="ProtNLM"/>
    </source>
</evidence>
<feature type="transmembrane region" description="Helical" evidence="6">
    <location>
        <begin position="212"/>
        <end position="232"/>
    </location>
</feature>
<proteinExistence type="predicted"/>
<dbReference type="Pfam" id="PF13520">
    <property type="entry name" value="AA_permease_2"/>
    <property type="match status" value="1"/>
</dbReference>
<feature type="transmembrane region" description="Helical" evidence="6">
    <location>
        <begin position="117"/>
        <end position="141"/>
    </location>
</feature>
<gene>
    <name evidence="7" type="ORF">GCM10010990_27100</name>
</gene>
<feature type="transmembrane region" description="Helical" evidence="6">
    <location>
        <begin position="375"/>
        <end position="392"/>
    </location>
</feature>
<evidence type="ECO:0000256" key="1">
    <source>
        <dbReference type="ARBA" id="ARBA00004651"/>
    </source>
</evidence>
<feature type="transmembrane region" description="Helical" evidence="6">
    <location>
        <begin position="176"/>
        <end position="200"/>
    </location>
</feature>
<dbReference type="GO" id="GO:0005886">
    <property type="term" value="C:plasma membrane"/>
    <property type="evidence" value="ECO:0007669"/>
    <property type="project" value="UniProtKB-SubCell"/>
</dbReference>
<keyword evidence="5 6" id="KW-0472">Membrane</keyword>
<evidence type="ECO:0000313" key="8">
    <source>
        <dbReference type="Proteomes" id="UP000612349"/>
    </source>
</evidence>
<feature type="transmembrane region" description="Helical" evidence="6">
    <location>
        <begin position="294"/>
        <end position="316"/>
    </location>
</feature>
<dbReference type="GO" id="GO:0022857">
    <property type="term" value="F:transmembrane transporter activity"/>
    <property type="evidence" value="ECO:0007669"/>
    <property type="project" value="InterPro"/>
</dbReference>
<feature type="transmembrane region" description="Helical" evidence="6">
    <location>
        <begin position="404"/>
        <end position="422"/>
    </location>
</feature>
<protein>
    <recommendedName>
        <fullName evidence="9">Amino acid permease</fullName>
    </recommendedName>
</protein>
<dbReference type="InterPro" id="IPR002293">
    <property type="entry name" value="AA/rel_permease1"/>
</dbReference>
<feature type="transmembrane region" description="Helical" evidence="6">
    <location>
        <begin position="147"/>
        <end position="169"/>
    </location>
</feature>
<keyword evidence="4 6" id="KW-1133">Transmembrane helix</keyword>
<dbReference type="Gene3D" id="1.20.1740.10">
    <property type="entry name" value="Amino acid/polyamine transporter I"/>
    <property type="match status" value="1"/>
</dbReference>
<comment type="subcellular location">
    <subcellularLocation>
        <location evidence="1">Cell membrane</location>
        <topology evidence="1">Multi-pass membrane protein</topology>
    </subcellularLocation>
</comment>
<dbReference type="EMBL" id="BMIP01000006">
    <property type="protein sequence ID" value="GGD76043.1"/>
    <property type="molecule type" value="Genomic_DNA"/>
</dbReference>
<dbReference type="PANTHER" id="PTHR42770">
    <property type="entry name" value="AMINO ACID TRANSPORTER-RELATED"/>
    <property type="match status" value="1"/>
</dbReference>
<keyword evidence="8" id="KW-1185">Reference proteome</keyword>
<name>A0A916Z482_9SPHN</name>
<keyword evidence="3 6" id="KW-0812">Transmembrane</keyword>
<reference evidence="7" key="1">
    <citation type="journal article" date="2014" name="Int. J. Syst. Evol. Microbiol.">
        <title>Complete genome sequence of Corynebacterium casei LMG S-19264T (=DSM 44701T), isolated from a smear-ripened cheese.</title>
        <authorList>
            <consortium name="US DOE Joint Genome Institute (JGI-PGF)"/>
            <person name="Walter F."/>
            <person name="Albersmeier A."/>
            <person name="Kalinowski J."/>
            <person name="Ruckert C."/>
        </authorList>
    </citation>
    <scope>NUCLEOTIDE SEQUENCE</scope>
    <source>
        <strain evidence="7">CGMCC 1.15360</strain>
    </source>
</reference>
<feature type="transmembrane region" description="Helical" evidence="6">
    <location>
        <begin position="37"/>
        <end position="64"/>
    </location>
</feature>
<comment type="caution">
    <text evidence="7">The sequence shown here is derived from an EMBL/GenBank/DDBJ whole genome shotgun (WGS) entry which is preliminary data.</text>
</comment>
<dbReference type="PIRSF" id="PIRSF006060">
    <property type="entry name" value="AA_transporter"/>
    <property type="match status" value="1"/>
</dbReference>
<evidence type="ECO:0000256" key="3">
    <source>
        <dbReference type="ARBA" id="ARBA00022692"/>
    </source>
</evidence>
<evidence type="ECO:0000256" key="5">
    <source>
        <dbReference type="ARBA" id="ARBA00023136"/>
    </source>
</evidence>
<organism evidence="7 8">
    <name type="scientific">Croceicoccus mobilis</name>
    <dbReference type="NCBI Taxonomy" id="1703339"/>
    <lineage>
        <taxon>Bacteria</taxon>
        <taxon>Pseudomonadati</taxon>
        <taxon>Pseudomonadota</taxon>
        <taxon>Alphaproteobacteria</taxon>
        <taxon>Sphingomonadales</taxon>
        <taxon>Erythrobacteraceae</taxon>
        <taxon>Croceicoccus</taxon>
    </lineage>
</organism>
<evidence type="ECO:0000313" key="7">
    <source>
        <dbReference type="EMBL" id="GGD76043.1"/>
    </source>
</evidence>
<accession>A0A916Z482</accession>
<feature type="transmembrane region" description="Helical" evidence="6">
    <location>
        <begin position="253"/>
        <end position="274"/>
    </location>
</feature>
<evidence type="ECO:0000256" key="2">
    <source>
        <dbReference type="ARBA" id="ARBA00022475"/>
    </source>
</evidence>
<feature type="transmembrane region" description="Helical" evidence="6">
    <location>
        <begin position="351"/>
        <end position="369"/>
    </location>
</feature>
<dbReference type="PANTHER" id="PTHR42770:SF11">
    <property type="entry name" value="INNER MEMBRANE TRANSPORT PROTEIN YBAT"/>
    <property type="match status" value="1"/>
</dbReference>
<sequence length="424" mass="43443">MRAAPGRGPPFFFARMPGAYFPEFRVTDQSTNRTGGVLGFGGAWAMAVGGMIGGGIFSTLGVVISVAGRYAAISFLIGGLIAFGTGHSYSRLTVARDAPGGSYGFLRDLGHVRLARAVVWTLIAGYVLTVAVYGFTFGAYAANAFGAPAWAAKAASIAAIAIIAGVNLLGARQATIVELVAVWAKLLILLGLAGLGLWHWAPERLALPAHEAVGPLGALAGVGVVFMAYEGFQLLSYDYDEMKDPPRTISRAMAWSIAATTLTYILVAIGAPMLAGADQIVAREEIALAEAGQAALGALGFVLVTIAAVFSTASAINATVFATARLAGGAAKDGELPAAFARTSGSGVPHVGVLVISALAMVLAIIGGIEQLVEGASFVFLLVFALVNGIAWRQRVAHRWMSGAACMAAIASAVVLVLYVTGGI</sequence>
<feature type="transmembrane region" description="Helical" evidence="6">
    <location>
        <begin position="70"/>
        <end position="89"/>
    </location>
</feature>
<dbReference type="AlphaFoldDB" id="A0A916Z482"/>
<evidence type="ECO:0000256" key="6">
    <source>
        <dbReference type="SAM" id="Phobius"/>
    </source>
</evidence>
<reference evidence="7" key="2">
    <citation type="submission" date="2020-09" db="EMBL/GenBank/DDBJ databases">
        <authorList>
            <person name="Sun Q."/>
            <person name="Zhou Y."/>
        </authorList>
    </citation>
    <scope>NUCLEOTIDE SEQUENCE</scope>
    <source>
        <strain evidence="7">CGMCC 1.15360</strain>
    </source>
</reference>
<keyword evidence="2" id="KW-1003">Cell membrane</keyword>
<dbReference type="InterPro" id="IPR050367">
    <property type="entry name" value="APC_superfamily"/>
</dbReference>